<name>A0A6I3IWE3_9MICO</name>
<reference evidence="1 2" key="1">
    <citation type="submission" date="2019-11" db="EMBL/GenBank/DDBJ databases">
        <title>Whole genome sequencing identifies a novel species of the genus Arsenicicoccus isolated from human blood.</title>
        <authorList>
            <person name="Jeong J.H."/>
            <person name="Kweon O.J."/>
            <person name="Kim H.R."/>
            <person name="Kim T.-H."/>
            <person name="Ha S.-M."/>
            <person name="Lee M.-K."/>
        </authorList>
    </citation>
    <scope>NUCLEOTIDE SEQUENCE [LARGE SCALE GENOMIC DNA]</scope>
    <source>
        <strain evidence="1 2">MKL-02</strain>
    </source>
</reference>
<evidence type="ECO:0000313" key="1">
    <source>
        <dbReference type="EMBL" id="MTB72789.1"/>
    </source>
</evidence>
<organism evidence="1 2">
    <name type="scientific">Arsenicicoccus cauae</name>
    <dbReference type="NCBI Taxonomy" id="2663847"/>
    <lineage>
        <taxon>Bacteria</taxon>
        <taxon>Bacillati</taxon>
        <taxon>Actinomycetota</taxon>
        <taxon>Actinomycetes</taxon>
        <taxon>Micrococcales</taxon>
        <taxon>Intrasporangiaceae</taxon>
        <taxon>Arsenicicoccus</taxon>
    </lineage>
</organism>
<evidence type="ECO:0008006" key="3">
    <source>
        <dbReference type="Google" id="ProtNLM"/>
    </source>
</evidence>
<proteinExistence type="predicted"/>
<gene>
    <name evidence="1" type="ORF">GGG17_12615</name>
</gene>
<dbReference type="EMBL" id="WLVL01000040">
    <property type="protein sequence ID" value="MTB72789.1"/>
    <property type="molecule type" value="Genomic_DNA"/>
</dbReference>
<comment type="caution">
    <text evidence="1">The sequence shown here is derived from an EMBL/GenBank/DDBJ whole genome shotgun (WGS) entry which is preliminary data.</text>
</comment>
<sequence>MAPTAAKVAQYLGKGDDPSALALAEQSLPVVAQFVRAYTRDEGFDTAGVPNDALAAVIVSATARLVTNPEQSRTVTVGDYSESFATFAGFTLPELVTLNRYRRRAR</sequence>
<keyword evidence="2" id="KW-1185">Reference proteome</keyword>
<evidence type="ECO:0000313" key="2">
    <source>
        <dbReference type="Proteomes" id="UP000431092"/>
    </source>
</evidence>
<protein>
    <recommendedName>
        <fullName evidence="3">Phage gp6-like head-tail connector protein</fullName>
    </recommendedName>
</protein>
<dbReference type="AlphaFoldDB" id="A0A6I3IWE3"/>
<dbReference type="Proteomes" id="UP000431092">
    <property type="component" value="Unassembled WGS sequence"/>
</dbReference>
<accession>A0A6I3IWE3</accession>